<accession>A0A5D6VAM0</accession>
<gene>
    <name evidence="8" type="ORF">FY528_06255</name>
</gene>
<keyword evidence="5" id="KW-0998">Cell outer membrane</keyword>
<feature type="domain" description="RagB/SusD" evidence="6">
    <location>
        <begin position="354"/>
        <end position="459"/>
    </location>
</feature>
<dbReference type="Gene3D" id="1.25.40.390">
    <property type="match status" value="1"/>
</dbReference>
<evidence type="ECO:0000313" key="9">
    <source>
        <dbReference type="Proteomes" id="UP000322791"/>
    </source>
</evidence>
<evidence type="ECO:0000256" key="5">
    <source>
        <dbReference type="ARBA" id="ARBA00023237"/>
    </source>
</evidence>
<dbReference type="Pfam" id="PF07980">
    <property type="entry name" value="SusD_RagB"/>
    <property type="match status" value="1"/>
</dbReference>
<dbReference type="RefSeq" id="WP_149070127.1">
    <property type="nucleotide sequence ID" value="NZ_VTHL01000004.1"/>
</dbReference>
<comment type="caution">
    <text evidence="8">The sequence shown here is derived from an EMBL/GenBank/DDBJ whole genome shotgun (WGS) entry which is preliminary data.</text>
</comment>
<dbReference type="InterPro" id="IPR011990">
    <property type="entry name" value="TPR-like_helical_dom_sf"/>
</dbReference>
<evidence type="ECO:0000256" key="2">
    <source>
        <dbReference type="ARBA" id="ARBA00006275"/>
    </source>
</evidence>
<dbReference type="PROSITE" id="PS51257">
    <property type="entry name" value="PROKAR_LIPOPROTEIN"/>
    <property type="match status" value="1"/>
</dbReference>
<evidence type="ECO:0000259" key="7">
    <source>
        <dbReference type="Pfam" id="PF14322"/>
    </source>
</evidence>
<keyword evidence="3" id="KW-0732">Signal</keyword>
<dbReference type="InterPro" id="IPR033985">
    <property type="entry name" value="SusD-like_N"/>
</dbReference>
<dbReference type="InterPro" id="IPR012944">
    <property type="entry name" value="SusD_RagB_dom"/>
</dbReference>
<proteinExistence type="inferred from homology"/>
<dbReference type="SUPFAM" id="SSF48452">
    <property type="entry name" value="TPR-like"/>
    <property type="match status" value="1"/>
</dbReference>
<organism evidence="8 9">
    <name type="scientific">Hymenobacter lutimineralis</name>
    <dbReference type="NCBI Taxonomy" id="2606448"/>
    <lineage>
        <taxon>Bacteria</taxon>
        <taxon>Pseudomonadati</taxon>
        <taxon>Bacteroidota</taxon>
        <taxon>Cytophagia</taxon>
        <taxon>Cytophagales</taxon>
        <taxon>Hymenobacteraceae</taxon>
        <taxon>Hymenobacter</taxon>
    </lineage>
</organism>
<dbReference type="GO" id="GO:0009279">
    <property type="term" value="C:cell outer membrane"/>
    <property type="evidence" value="ECO:0007669"/>
    <property type="project" value="UniProtKB-SubCell"/>
</dbReference>
<sequence length="498" mass="53961">MVHIRSFSRRLLPAALMLTLGFGGSSCEKILDVEPQNSLDATAGLKTPADIQAAIRGSYDILQSANYLGLRYQLFADLGADNARHTGTFPSFANIANAAILPDNVELTNMWNTIYAGINRVNYVIQQAERLNDPSFDKNTALAEARALRAFHYMNLLAYWGGTPAGYGYAGGVGVPLRLTPTTSITGEEIKPIARSTEAEVVAAIREDLDFAAQTLPGERSTKAYIGKATVLALRARLELRLRNYEAAADYASQVDATLQGLTPAKSLATNITGASYDAIFSQKFSSESIWELGFDPVDGNTLAFFWFPAASGGRNEVDPATGLGPAHEAGDLRRNVNVVTAATAVPGVFPSGTTRKYYRIASSDDNVILVRSGEVVLTWAEALAQLGQTDQAIVLTNQVRKRAGLAPYVFETPPADAQGNIPPHVLLANTPGAVVSAILKERRVELANEGFRWFDLRRTGLVQMTLPLVTQEFRNLWPIPQRELQTSNGLIVQNTGY</sequence>
<protein>
    <submittedName>
        <fullName evidence="8">RagB/SusD family nutrient uptake outer membrane protein</fullName>
    </submittedName>
</protein>
<keyword evidence="9" id="KW-1185">Reference proteome</keyword>
<dbReference type="Pfam" id="PF14322">
    <property type="entry name" value="SusD-like_3"/>
    <property type="match status" value="1"/>
</dbReference>
<feature type="domain" description="SusD-like N-terminal" evidence="7">
    <location>
        <begin position="31"/>
        <end position="238"/>
    </location>
</feature>
<comment type="similarity">
    <text evidence="2">Belongs to the SusD family.</text>
</comment>
<comment type="subcellular location">
    <subcellularLocation>
        <location evidence="1">Cell outer membrane</location>
    </subcellularLocation>
</comment>
<dbReference type="AlphaFoldDB" id="A0A5D6VAM0"/>
<name>A0A5D6VAM0_9BACT</name>
<dbReference type="EMBL" id="VTHL01000004">
    <property type="protein sequence ID" value="TYZ11948.1"/>
    <property type="molecule type" value="Genomic_DNA"/>
</dbReference>
<evidence type="ECO:0000313" key="8">
    <source>
        <dbReference type="EMBL" id="TYZ11948.1"/>
    </source>
</evidence>
<evidence type="ECO:0000256" key="3">
    <source>
        <dbReference type="ARBA" id="ARBA00022729"/>
    </source>
</evidence>
<evidence type="ECO:0000256" key="4">
    <source>
        <dbReference type="ARBA" id="ARBA00023136"/>
    </source>
</evidence>
<keyword evidence="4" id="KW-0472">Membrane</keyword>
<dbReference type="Proteomes" id="UP000322791">
    <property type="component" value="Unassembled WGS sequence"/>
</dbReference>
<reference evidence="8 9" key="1">
    <citation type="submission" date="2019-08" db="EMBL/GenBank/DDBJ databases">
        <authorList>
            <person name="Seo M.-J."/>
        </authorList>
    </citation>
    <scope>NUCLEOTIDE SEQUENCE [LARGE SCALE GENOMIC DNA]</scope>
    <source>
        <strain evidence="8 9">KIGAM108</strain>
    </source>
</reference>
<evidence type="ECO:0000259" key="6">
    <source>
        <dbReference type="Pfam" id="PF07980"/>
    </source>
</evidence>
<evidence type="ECO:0000256" key="1">
    <source>
        <dbReference type="ARBA" id="ARBA00004442"/>
    </source>
</evidence>